<evidence type="ECO:0000259" key="1">
    <source>
        <dbReference type="Pfam" id="PF13524"/>
    </source>
</evidence>
<proteinExistence type="predicted"/>
<dbReference type="RefSeq" id="WP_380567993.1">
    <property type="nucleotide sequence ID" value="NZ_JBEUKS010000014.1"/>
</dbReference>
<feature type="domain" description="Spore protein YkvP/CgeB glycosyl transferase-like" evidence="1">
    <location>
        <begin position="202"/>
        <end position="303"/>
    </location>
</feature>
<name>A0ABV6XXB6_9ACTN</name>
<keyword evidence="3" id="KW-1185">Reference proteome</keyword>
<protein>
    <recommendedName>
        <fullName evidence="1">Spore protein YkvP/CgeB glycosyl transferase-like domain-containing protein</fullName>
    </recommendedName>
</protein>
<evidence type="ECO:0000313" key="3">
    <source>
        <dbReference type="Proteomes" id="UP001592581"/>
    </source>
</evidence>
<dbReference type="Proteomes" id="UP001592581">
    <property type="component" value="Unassembled WGS sequence"/>
</dbReference>
<dbReference type="Pfam" id="PF13524">
    <property type="entry name" value="Glyco_trans_1_2"/>
    <property type="match status" value="1"/>
</dbReference>
<organism evidence="2 3">
    <name type="scientific">Streptacidiphilus jeojiensis</name>
    <dbReference type="NCBI Taxonomy" id="3229225"/>
    <lineage>
        <taxon>Bacteria</taxon>
        <taxon>Bacillati</taxon>
        <taxon>Actinomycetota</taxon>
        <taxon>Actinomycetes</taxon>
        <taxon>Kitasatosporales</taxon>
        <taxon>Streptomycetaceae</taxon>
        <taxon>Streptacidiphilus</taxon>
    </lineage>
</organism>
<evidence type="ECO:0000313" key="2">
    <source>
        <dbReference type="EMBL" id="MFC1442898.1"/>
    </source>
</evidence>
<dbReference type="EMBL" id="JBEUKS010000014">
    <property type="protein sequence ID" value="MFC1442898.1"/>
    <property type="molecule type" value="Genomic_DNA"/>
</dbReference>
<comment type="caution">
    <text evidence="2">The sequence shown here is derived from an EMBL/GenBank/DDBJ whole genome shotgun (WGS) entry which is preliminary data.</text>
</comment>
<sequence length="355" mass="39210">MRIGYSCWGFLGNGITDTPDGGRSHRRPLLDALAGHGHDLVLLQADRDRAEAHDSAPGEAFRFDPSGFPALDALVLEWRWPIAGRNTTVCGSPGHTCDLHRQEDLLAHYTADRQLTTMVWDKDRKLPADSHWRRARAVTVCEASLTVTPGAHRLLFPADDHLLDAADPQGLAALPRPITLAYAGNQYERDAAFSRYFAPAAADVHHQVAGKWTDTDRWPGLRFTGRLPFSEVDSLYRRSLATVLLLPERYAAAGQMTQRIFEAVLAGCLPLAPADIAGAHLFVPRPLIVRSGADVREKLEWLRQIEGTDDHAELISASLDRLELFRLSTQAATLDRLLRRPAGNAATTSLWRVTA</sequence>
<accession>A0ABV6XXB6</accession>
<reference evidence="2 3" key="1">
    <citation type="submission" date="2024-06" db="EMBL/GenBank/DDBJ databases">
        <authorList>
            <person name="Lee S.D."/>
        </authorList>
    </citation>
    <scope>NUCLEOTIDE SEQUENCE [LARGE SCALE GENOMIC DNA]</scope>
    <source>
        <strain evidence="2 3">N1-10</strain>
    </source>
</reference>
<gene>
    <name evidence="2" type="ORF">ABUW04_32085</name>
</gene>
<dbReference type="InterPro" id="IPR055259">
    <property type="entry name" value="YkvP/CgeB_Glyco_trans-like"/>
</dbReference>